<evidence type="ECO:0000256" key="9">
    <source>
        <dbReference type="ARBA" id="ARBA00032526"/>
    </source>
</evidence>
<evidence type="ECO:0000256" key="6">
    <source>
        <dbReference type="ARBA" id="ARBA00022679"/>
    </source>
</evidence>
<evidence type="ECO:0000256" key="4">
    <source>
        <dbReference type="ARBA" id="ARBA00017497"/>
    </source>
</evidence>
<evidence type="ECO:0000256" key="8">
    <source>
        <dbReference type="ARBA" id="ARBA00029681"/>
    </source>
</evidence>
<organism evidence="11 12">
    <name type="scientific">Colletotrichum lupini</name>
    <dbReference type="NCBI Taxonomy" id="145971"/>
    <lineage>
        <taxon>Eukaryota</taxon>
        <taxon>Fungi</taxon>
        <taxon>Dikarya</taxon>
        <taxon>Ascomycota</taxon>
        <taxon>Pezizomycotina</taxon>
        <taxon>Sordariomycetes</taxon>
        <taxon>Hypocreomycetidae</taxon>
        <taxon>Glomerellales</taxon>
        <taxon>Glomerellaceae</taxon>
        <taxon>Colletotrichum</taxon>
        <taxon>Colletotrichum acutatum species complex</taxon>
    </lineage>
</organism>
<accession>A0A9Q8WN78</accession>
<dbReference type="Gene3D" id="3.80.10.10">
    <property type="entry name" value="Ribonuclease Inhibitor"/>
    <property type="match status" value="1"/>
</dbReference>
<evidence type="ECO:0000256" key="3">
    <source>
        <dbReference type="ARBA" id="ARBA00012834"/>
    </source>
</evidence>
<proteinExistence type="inferred from homology"/>
<dbReference type="InterPro" id="IPR029063">
    <property type="entry name" value="SAM-dependent_MTases_sf"/>
</dbReference>
<dbReference type="PANTHER" id="PTHR13600:SF21">
    <property type="entry name" value="LEUCINE CARBOXYL METHYLTRANSFERASE 1"/>
    <property type="match status" value="1"/>
</dbReference>
<sequence>MEDDVAGSARHRPLVDNGFPSYVTRTYTSLTLLPEHLPPHGRSPATTYLMSGNPIPNLLSLRGARGGRVGRGRGRGPGGGPSFSGPTHDQTIQGTDDDAAGSRLSSVNVGYLADPYAHFFVDNINGPPPRRLPIINRGTYTRTTALDNLIDSFLDESDSAQPGSNERQIISLGAGTDTRPFRLFPRAKRPQLVYHEIDFSVTVRKKARIVQAAPPLRNILGVPSVEEDGSWGCQPSASDKYYCHARDLREMVQDGATPLAGIRTDIPTLLISECCLCYLETSITKQVVSLFEQKIPNIAIVVYEPIRPDDPFGKMMTSNLAARRIRMPTLENYKLPQDQTQRLRDAGFEHAKALTVERIWESWVPSEEKERVDRLEGLDEVEEWKLLADHYVIAWGWRGAGFTMGNADGELNLSHVVSSELVAVKAELTYFDGLTQLSRPTPSQPGVFSVPASVGSRPTASDFLIVVANNASEPTSPEEVLFPSSNTFLSSCFCFDCDIYRATEATMAARILDILPAETLISIAGHLDGIAGPDLSSFSLTNKAFHTAAACFLFRDIHILVKHPRRLQRDVDSWLAILGRTNSARHVRRLKMTFLDKSLPHSDLYSPDRHMILPVPKETSLDFKHRSPENRRLRDAFVDPEAWTPMIRLLEALPGLTNMVIEHESSFSPLLLETIRTHHPSCRLELNGFDLHCSEGAAINAHDVALLLAPQLHSISMKEYYQTSIAHTNESVMLRLIGGLSPNLKTVKLEPFFGGRHKRKYDADFENELQALIAQILDHSLIPGKDLSRILKSPELGSLRSLTLQKTNPDRLMAWFRATDFAALRHLRLTASPGELPWLTTHARFHKLESLELNYNEVVVDPRPAWEGVANRGDVAVEFLAIMPALTSLSLEGRVPSPAVQFALSKFGGCLRKLSIRPSYGSHSMQEYPRIAPQDLCVLSKTCMRVQDLTVTITVPTFQISSPEMIEASESLGRMRSLRNLYLTLRHSELEVRAGDGGCRRRARAYQRKHGTTKEADAAGVTPAEVAKSIWETICGQGCRLELLQLDTIGDWGGTRKSDRVHQIRRVGAMGEGLVETALGRVHLRLDMKVRISTYLPIFDIGVCHSTPLQCETDLSLNEHYFIGIVLVPGLSSTRNITSDRHLTQKVFNDRTKAREKLVADLLTGGELPSTNPSP</sequence>
<evidence type="ECO:0000256" key="5">
    <source>
        <dbReference type="ARBA" id="ARBA00022603"/>
    </source>
</evidence>
<protein>
    <recommendedName>
        <fullName evidence="4">Leucine carboxyl methyltransferase 1</fullName>
        <ecNumber evidence="3">2.1.1.233</ecNumber>
    </recommendedName>
    <alternativeName>
        <fullName evidence="8">Protein phosphatase methyltransferase 1</fullName>
    </alternativeName>
    <alternativeName>
        <fullName evidence="9">[Phosphatase 2A protein]-leucine-carboxy methyltransferase 1</fullName>
    </alternativeName>
</protein>
<dbReference type="Proteomes" id="UP000830671">
    <property type="component" value="Chromosome 8"/>
</dbReference>
<dbReference type="InterPro" id="IPR016651">
    <property type="entry name" value="LCMT1"/>
</dbReference>
<feature type="compositionally biased region" description="Polar residues" evidence="10">
    <location>
        <begin position="84"/>
        <end position="94"/>
    </location>
</feature>
<feature type="region of interest" description="Disordered" evidence="10">
    <location>
        <begin position="62"/>
        <end position="100"/>
    </location>
</feature>
<dbReference type="AlphaFoldDB" id="A0A9Q8WN78"/>
<evidence type="ECO:0000256" key="7">
    <source>
        <dbReference type="ARBA" id="ARBA00022691"/>
    </source>
</evidence>
<dbReference type="GeneID" id="73349024"/>
<evidence type="ECO:0000256" key="10">
    <source>
        <dbReference type="SAM" id="MobiDB-lite"/>
    </source>
</evidence>
<dbReference type="InterPro" id="IPR007213">
    <property type="entry name" value="Ppm1/Ppm2/Tcmp"/>
</dbReference>
<keyword evidence="5 11" id="KW-0489">Methyltransferase</keyword>
<name>A0A9Q8WN78_9PEZI</name>
<dbReference type="GO" id="GO:0018423">
    <property type="term" value="F:protein C-terminal leucine carboxyl O-methyltransferase activity"/>
    <property type="evidence" value="ECO:0007669"/>
    <property type="project" value="UniProtKB-EC"/>
</dbReference>
<dbReference type="GO" id="GO:0032259">
    <property type="term" value="P:methylation"/>
    <property type="evidence" value="ECO:0007669"/>
    <property type="project" value="UniProtKB-KW"/>
</dbReference>
<reference evidence="11" key="1">
    <citation type="journal article" date="2021" name="Mol. Plant Microbe Interact.">
        <title>Complete Genome Sequence of the Plant-Pathogenic Fungus Colletotrichum lupini.</title>
        <authorList>
            <person name="Baroncelli R."/>
            <person name="Pensec F."/>
            <person name="Da Lio D."/>
            <person name="Boufleur T."/>
            <person name="Vicente I."/>
            <person name="Sarrocco S."/>
            <person name="Picot A."/>
            <person name="Baraldi E."/>
            <person name="Sukno S."/>
            <person name="Thon M."/>
            <person name="Le Floch G."/>
        </authorList>
    </citation>
    <scope>NUCLEOTIDE SEQUENCE</scope>
    <source>
        <strain evidence="11">IMI 504893</strain>
    </source>
</reference>
<dbReference type="EC" id="2.1.1.233" evidence="3"/>
<keyword evidence="7" id="KW-0949">S-adenosyl-L-methionine</keyword>
<dbReference type="KEGG" id="clup:CLUP02_15090"/>
<comment type="similarity">
    <text evidence="2">Belongs to the methyltransferase superfamily. LCMT family.</text>
</comment>
<comment type="catalytic activity">
    <reaction evidence="1">
        <text>[phosphatase 2A protein]-C-terminal L-leucine + S-adenosyl-L-methionine = [phosphatase 2A protein]-C-terminal L-leucine methyl ester + S-adenosyl-L-homocysteine</text>
        <dbReference type="Rhea" id="RHEA:48544"/>
        <dbReference type="Rhea" id="RHEA-COMP:12134"/>
        <dbReference type="Rhea" id="RHEA-COMP:12135"/>
        <dbReference type="ChEBI" id="CHEBI:57856"/>
        <dbReference type="ChEBI" id="CHEBI:59789"/>
        <dbReference type="ChEBI" id="CHEBI:90516"/>
        <dbReference type="ChEBI" id="CHEBI:90517"/>
        <dbReference type="EC" id="2.1.1.233"/>
    </reaction>
</comment>
<evidence type="ECO:0000313" key="11">
    <source>
        <dbReference type="EMBL" id="UQC89559.1"/>
    </source>
</evidence>
<keyword evidence="6" id="KW-0808">Transferase</keyword>
<gene>
    <name evidence="11" type="ORF">CLUP02_15090</name>
</gene>
<dbReference type="InterPro" id="IPR032675">
    <property type="entry name" value="LRR_dom_sf"/>
</dbReference>
<evidence type="ECO:0000256" key="1">
    <source>
        <dbReference type="ARBA" id="ARBA00000724"/>
    </source>
</evidence>
<dbReference type="Gene3D" id="3.40.50.150">
    <property type="entry name" value="Vaccinia Virus protein VP39"/>
    <property type="match status" value="1"/>
</dbReference>
<dbReference type="SUPFAM" id="SSF53335">
    <property type="entry name" value="S-adenosyl-L-methionine-dependent methyltransferases"/>
    <property type="match status" value="1"/>
</dbReference>
<keyword evidence="12" id="KW-1185">Reference proteome</keyword>
<dbReference type="Pfam" id="PF04072">
    <property type="entry name" value="LCM"/>
    <property type="match status" value="1"/>
</dbReference>
<dbReference type="EMBL" id="CP019480">
    <property type="protein sequence ID" value="UQC89559.1"/>
    <property type="molecule type" value="Genomic_DNA"/>
</dbReference>
<evidence type="ECO:0000313" key="12">
    <source>
        <dbReference type="Proteomes" id="UP000830671"/>
    </source>
</evidence>
<dbReference type="PANTHER" id="PTHR13600">
    <property type="entry name" value="LEUCINE CARBOXYL METHYLTRANSFERASE"/>
    <property type="match status" value="1"/>
</dbReference>
<evidence type="ECO:0000256" key="2">
    <source>
        <dbReference type="ARBA" id="ARBA00010703"/>
    </source>
</evidence>
<dbReference type="RefSeq" id="XP_049151160.1">
    <property type="nucleotide sequence ID" value="XM_049294014.1"/>
</dbReference>